<evidence type="ECO:0008006" key="3">
    <source>
        <dbReference type="Google" id="ProtNLM"/>
    </source>
</evidence>
<evidence type="ECO:0000313" key="1">
    <source>
        <dbReference type="EMBL" id="PYF04923.1"/>
    </source>
</evidence>
<name>A0A318TKH5_9BRAD</name>
<comment type="caution">
    <text evidence="1">The sequence shown here is derived from an EMBL/GenBank/DDBJ whole genome shotgun (WGS) entry which is preliminary data.</text>
</comment>
<reference evidence="1 2" key="1">
    <citation type="submission" date="2018-06" db="EMBL/GenBank/DDBJ databases">
        <title>Genomic Encyclopedia of Archaeal and Bacterial Type Strains, Phase II (KMG-II): from individual species to whole genera.</title>
        <authorList>
            <person name="Goeker M."/>
        </authorList>
    </citation>
    <scope>NUCLEOTIDE SEQUENCE [LARGE SCALE GENOMIC DNA]</scope>
    <source>
        <strain evidence="1 2">JCM 11668</strain>
    </source>
</reference>
<proteinExistence type="predicted"/>
<sequence>MLSIVVGGGLWFATSKMAQIDETYSEMLEKDVQGMKAGLRANQRIFNFGRLAWLIIAETEMADMQRTSLEVAGNAKDFHDQINKAKERLPRFAADFDQAARTFDEIMRQEYPPLEARSCTPCRRRRPSWKRQRRR</sequence>
<evidence type="ECO:0000313" key="2">
    <source>
        <dbReference type="Proteomes" id="UP000248148"/>
    </source>
</evidence>
<dbReference type="EMBL" id="QJTI01000002">
    <property type="protein sequence ID" value="PYF04923.1"/>
    <property type="molecule type" value="Genomic_DNA"/>
</dbReference>
<accession>A0A318TKH5</accession>
<dbReference type="RefSeq" id="WP_110779576.1">
    <property type="nucleotide sequence ID" value="NZ_QJTI01000002.1"/>
</dbReference>
<dbReference type="AlphaFoldDB" id="A0A318TKH5"/>
<protein>
    <recommendedName>
        <fullName evidence="3">Methyl-accepting chemotaxis protein</fullName>
    </recommendedName>
</protein>
<gene>
    <name evidence="1" type="ORF">BJ122_102149</name>
</gene>
<dbReference type="Proteomes" id="UP000248148">
    <property type="component" value="Unassembled WGS sequence"/>
</dbReference>
<keyword evidence="2" id="KW-1185">Reference proteome</keyword>
<organism evidence="1 2">
    <name type="scientific">Rhodopseudomonas faecalis</name>
    <dbReference type="NCBI Taxonomy" id="99655"/>
    <lineage>
        <taxon>Bacteria</taxon>
        <taxon>Pseudomonadati</taxon>
        <taxon>Pseudomonadota</taxon>
        <taxon>Alphaproteobacteria</taxon>
        <taxon>Hyphomicrobiales</taxon>
        <taxon>Nitrobacteraceae</taxon>
        <taxon>Rhodopseudomonas</taxon>
    </lineage>
</organism>